<accession>A0ACC1T4Z2</accession>
<comment type="caution">
    <text evidence="1">The sequence shown here is derived from an EMBL/GenBank/DDBJ whole genome shotgun (WGS) entry which is preliminary data.</text>
</comment>
<sequence length="343" mass="39191">MPQPQRRGPLIPDMTCKVVDSGRIQLLDRIGHGGWGVVYRARDLSHNPPKLRAVKIILKPPRTSRRFMYLAREIDYHYRVTGHPNVVTVHRAFEDARFFYIVLDYCPGGDMWRAITDRAVFARNDGLTKHVLLQIIDAVQACHDKGIYHRDIKPNNILVSQDCTKVYLSDFGLSTQSRRSMSFGVGTLQYKSPEASGYRGTRVAFNTIRSDTWALGVTMINMLAGRMPWGEATRRDRAFMKHMRDPGYLRQILPISKEADSILQKIFCANEEDTITLPHLRQLVKDVRTFWMSEEEVARVGPSLRFVPKAYLFDDSDMSEEGEITLWVSALALSSRSKRVCAA</sequence>
<protein>
    <submittedName>
        <fullName evidence="1">Uncharacterized protein</fullName>
    </submittedName>
</protein>
<name>A0ACC1T4Z2_9APHY</name>
<dbReference type="Proteomes" id="UP001148662">
    <property type="component" value="Unassembled WGS sequence"/>
</dbReference>
<organism evidence="1 2">
    <name type="scientific">Phlebia brevispora</name>
    <dbReference type="NCBI Taxonomy" id="194682"/>
    <lineage>
        <taxon>Eukaryota</taxon>
        <taxon>Fungi</taxon>
        <taxon>Dikarya</taxon>
        <taxon>Basidiomycota</taxon>
        <taxon>Agaricomycotina</taxon>
        <taxon>Agaricomycetes</taxon>
        <taxon>Polyporales</taxon>
        <taxon>Meruliaceae</taxon>
        <taxon>Phlebia</taxon>
    </lineage>
</organism>
<evidence type="ECO:0000313" key="1">
    <source>
        <dbReference type="EMBL" id="KAJ3553379.1"/>
    </source>
</evidence>
<reference evidence="1" key="1">
    <citation type="submission" date="2022-07" db="EMBL/GenBank/DDBJ databases">
        <title>Genome Sequence of Phlebia brevispora.</title>
        <authorList>
            <person name="Buettner E."/>
        </authorList>
    </citation>
    <scope>NUCLEOTIDE SEQUENCE</scope>
    <source>
        <strain evidence="1">MPL23</strain>
    </source>
</reference>
<evidence type="ECO:0000313" key="2">
    <source>
        <dbReference type="Proteomes" id="UP001148662"/>
    </source>
</evidence>
<keyword evidence="2" id="KW-1185">Reference proteome</keyword>
<gene>
    <name evidence="1" type="ORF">NM688_g3644</name>
</gene>
<proteinExistence type="predicted"/>
<dbReference type="EMBL" id="JANHOG010000546">
    <property type="protein sequence ID" value="KAJ3553379.1"/>
    <property type="molecule type" value="Genomic_DNA"/>
</dbReference>